<keyword evidence="3" id="KW-1185">Reference proteome</keyword>
<organism evidence="2 3">
    <name type="scientific">Streptomyces sparsogenes DSM 40356</name>
    <dbReference type="NCBI Taxonomy" id="1331668"/>
    <lineage>
        <taxon>Bacteria</taxon>
        <taxon>Bacillati</taxon>
        <taxon>Actinomycetota</taxon>
        <taxon>Actinomycetes</taxon>
        <taxon>Kitasatosporales</taxon>
        <taxon>Streptomycetaceae</taxon>
        <taxon>Streptomyces</taxon>
    </lineage>
</organism>
<sequence>MLVVGTRFGLGYMLHGPGSFGHPGRGGSLAFADPDSGVAFGYVTNGMQRGVTADPRAQALVRALRAALT</sequence>
<dbReference type="InterPro" id="IPR001466">
    <property type="entry name" value="Beta-lactam-related"/>
</dbReference>
<evidence type="ECO:0000313" key="2">
    <source>
        <dbReference type="EMBL" id="OMI39720.1"/>
    </source>
</evidence>
<dbReference type="EMBL" id="ASQP01000141">
    <property type="protein sequence ID" value="OMI39720.1"/>
    <property type="molecule type" value="Genomic_DNA"/>
</dbReference>
<comment type="caution">
    <text evidence="2">The sequence shown here is derived from an EMBL/GenBank/DDBJ whole genome shotgun (WGS) entry which is preliminary data.</text>
</comment>
<dbReference type="Gene3D" id="3.40.710.10">
    <property type="entry name" value="DD-peptidase/beta-lactamase superfamily"/>
    <property type="match status" value="1"/>
</dbReference>
<dbReference type="Proteomes" id="UP000186168">
    <property type="component" value="Unassembled WGS sequence"/>
</dbReference>
<protein>
    <submittedName>
        <fullName evidence="2">Putative esterase</fullName>
    </submittedName>
</protein>
<gene>
    <name evidence="2" type="ORF">SPAR_09583</name>
</gene>
<dbReference type="InterPro" id="IPR012338">
    <property type="entry name" value="Beta-lactam/transpept-like"/>
</dbReference>
<accession>A0A1R1SN40</accession>
<dbReference type="SUPFAM" id="SSF56601">
    <property type="entry name" value="beta-lactamase/transpeptidase-like"/>
    <property type="match status" value="1"/>
</dbReference>
<proteinExistence type="predicted"/>
<evidence type="ECO:0000313" key="3">
    <source>
        <dbReference type="Proteomes" id="UP000186168"/>
    </source>
</evidence>
<reference evidence="2 3" key="1">
    <citation type="submission" date="2013-05" db="EMBL/GenBank/DDBJ databases">
        <title>Genome sequence of Streptomyces sparsogenes DSM 40356.</title>
        <authorList>
            <person name="Coyne S."/>
            <person name="Seebeck F.P."/>
        </authorList>
    </citation>
    <scope>NUCLEOTIDE SEQUENCE [LARGE SCALE GENOMIC DNA]</scope>
    <source>
        <strain evidence="2 3">DSM 40356</strain>
    </source>
</reference>
<dbReference type="AlphaFoldDB" id="A0A1R1SN40"/>
<evidence type="ECO:0000259" key="1">
    <source>
        <dbReference type="Pfam" id="PF00144"/>
    </source>
</evidence>
<dbReference type="STRING" id="67365.GCA_001704635_07161"/>
<feature type="domain" description="Beta-lactamase-related" evidence="1">
    <location>
        <begin position="5"/>
        <end position="61"/>
    </location>
</feature>
<dbReference type="Pfam" id="PF00144">
    <property type="entry name" value="Beta-lactamase"/>
    <property type="match status" value="1"/>
</dbReference>
<name>A0A1R1SN40_9ACTN</name>